<accession>A0A1F5Z010</accession>
<sequence>MRHPRKWFLIGLLILIPGYYSPKAQVRGPLVVSDRWPESTDMFTWSRDIFRLDGVEHSSERDRAISFFNWLRLYNRLCEGVGGMAHAYEGAWGKEGFVFDLHKHLFVYGWGYCSTHSMIAEGFWQEYMKDSLAADRVIVMHEDGGYHTMYRLRLEGKFSAFDARYGYYLLEKDTPEARILDWDGIGDDKNILANRHYKNRCRPFFEFPQKEFERALWIKPKPVFASEDAWRAAGTEPEVVFRDRQYKMGTKFHDMRFSLPRGSTIERHWDNRMQKWYVPKEDKDMFLPEGRFYRIGASMVGADGEKNDPNWKYIKPYLTRVPEGLGYPEYLEGDLSLGQAWGKLSYDPVLSRGDLEQLKIEGQGLKCFAEAPFIRPAEENGAGEWVLEFYSPYILVDGLISGKLEGGEGDSVEVAFRSQVPKRLNISQAEEWLPWRTISAKPGPFLVTLDRADAAEGGSSFHGTYRWQLKISLVAGGQRLVSNKPRSQVGLDALHVAAFFENGIMSIPQIFAGDNTIRFKVEDPAKVEGDILVTYRWQAAQGEQCNRKRITPDEFYKDNEAVYHLEAPGLERCNSLSISYP</sequence>
<dbReference type="EMBL" id="MFIX01000038">
    <property type="protein sequence ID" value="OGG05788.1"/>
    <property type="molecule type" value="Genomic_DNA"/>
</dbReference>
<evidence type="ECO:0000313" key="2">
    <source>
        <dbReference type="Proteomes" id="UP000179129"/>
    </source>
</evidence>
<name>A0A1F5Z010_9BACT</name>
<dbReference type="STRING" id="1817867.A3F83_05620"/>
<comment type="caution">
    <text evidence="1">The sequence shown here is derived from an EMBL/GenBank/DDBJ whole genome shotgun (WGS) entry which is preliminary data.</text>
</comment>
<protein>
    <submittedName>
        <fullName evidence="1">Uncharacterized protein</fullName>
    </submittedName>
</protein>
<proteinExistence type="predicted"/>
<organism evidence="1 2">
    <name type="scientific">Candidatus Glassbacteria bacterium RIFCSPLOWO2_12_FULL_58_11</name>
    <dbReference type="NCBI Taxonomy" id="1817867"/>
    <lineage>
        <taxon>Bacteria</taxon>
        <taxon>Candidatus Glassiibacteriota</taxon>
    </lineage>
</organism>
<gene>
    <name evidence="1" type="ORF">A3F83_05620</name>
</gene>
<evidence type="ECO:0000313" key="1">
    <source>
        <dbReference type="EMBL" id="OGG05788.1"/>
    </source>
</evidence>
<reference evidence="1 2" key="1">
    <citation type="journal article" date="2016" name="Nat. Commun.">
        <title>Thousands of microbial genomes shed light on interconnected biogeochemical processes in an aquifer system.</title>
        <authorList>
            <person name="Anantharaman K."/>
            <person name="Brown C.T."/>
            <person name="Hug L.A."/>
            <person name="Sharon I."/>
            <person name="Castelle C.J."/>
            <person name="Probst A.J."/>
            <person name="Thomas B.C."/>
            <person name="Singh A."/>
            <person name="Wilkins M.J."/>
            <person name="Karaoz U."/>
            <person name="Brodie E.L."/>
            <person name="Williams K.H."/>
            <person name="Hubbard S.S."/>
            <person name="Banfield J.F."/>
        </authorList>
    </citation>
    <scope>NUCLEOTIDE SEQUENCE [LARGE SCALE GENOMIC DNA]</scope>
</reference>
<dbReference type="Proteomes" id="UP000179129">
    <property type="component" value="Unassembled WGS sequence"/>
</dbReference>
<dbReference type="AlphaFoldDB" id="A0A1F5Z010"/>